<dbReference type="EMBL" id="CH473988">
    <property type="protein sequence ID" value="EDL96813.1"/>
    <property type="molecule type" value="Genomic_DNA"/>
</dbReference>
<dbReference type="AlphaFoldDB" id="A6JJE6"/>
<name>A6JJE6_RAT</name>
<gene>
    <name evidence="1" type="primary">Hla-dmb</name>
    <name evidence="1" type="ORF">rCG_60904</name>
</gene>
<sequence>MLGSFTRRDWYNQVSSSSRLHSSPWIHLPGRTALEGRAPR</sequence>
<accession>A6JJE6</accession>
<organism evidence="1 2">
    <name type="scientific">Rattus norvegicus</name>
    <name type="common">Rat</name>
    <dbReference type="NCBI Taxonomy" id="10116"/>
    <lineage>
        <taxon>Eukaryota</taxon>
        <taxon>Metazoa</taxon>
        <taxon>Chordata</taxon>
        <taxon>Craniata</taxon>
        <taxon>Vertebrata</taxon>
        <taxon>Euteleostomi</taxon>
        <taxon>Mammalia</taxon>
        <taxon>Eutheria</taxon>
        <taxon>Euarchontoglires</taxon>
        <taxon>Glires</taxon>
        <taxon>Rodentia</taxon>
        <taxon>Myomorpha</taxon>
        <taxon>Muroidea</taxon>
        <taxon>Muridae</taxon>
        <taxon>Murinae</taxon>
        <taxon>Rattus</taxon>
    </lineage>
</organism>
<dbReference type="Proteomes" id="UP000234681">
    <property type="component" value="Chromosome 20"/>
</dbReference>
<proteinExistence type="predicted"/>
<evidence type="ECO:0000313" key="1">
    <source>
        <dbReference type="EMBL" id="EDL96813.1"/>
    </source>
</evidence>
<protein>
    <submittedName>
        <fullName evidence="1">Major histocompatibility complex, class II, DM beta, isoform CRA_b</fullName>
    </submittedName>
</protein>
<evidence type="ECO:0000313" key="2">
    <source>
        <dbReference type="Proteomes" id="UP000234681"/>
    </source>
</evidence>
<reference evidence="2" key="1">
    <citation type="submission" date="2005-09" db="EMBL/GenBank/DDBJ databases">
        <authorList>
            <person name="Mural R.J."/>
            <person name="Li P.W."/>
            <person name="Adams M.D."/>
            <person name="Amanatides P.G."/>
            <person name="Baden-Tillson H."/>
            <person name="Barnstead M."/>
            <person name="Chin S.H."/>
            <person name="Dew I."/>
            <person name="Evans C.A."/>
            <person name="Ferriera S."/>
            <person name="Flanigan M."/>
            <person name="Fosler C."/>
            <person name="Glodek A."/>
            <person name="Gu Z."/>
            <person name="Holt R.A."/>
            <person name="Jennings D."/>
            <person name="Kraft C.L."/>
            <person name="Lu F."/>
            <person name="Nguyen T."/>
            <person name="Nusskern D.R."/>
            <person name="Pfannkoch C.M."/>
            <person name="Sitter C."/>
            <person name="Sutton G.G."/>
            <person name="Venter J.C."/>
            <person name="Wang Z."/>
            <person name="Woodage T."/>
            <person name="Zheng X.H."/>
            <person name="Zhong F."/>
        </authorList>
    </citation>
    <scope>NUCLEOTIDE SEQUENCE [LARGE SCALE GENOMIC DNA]</scope>
    <source>
        <strain>BN</strain>
        <strain evidence="2">Sprague-Dawley</strain>
    </source>
</reference>